<organism evidence="4 5">
    <name type="scientific">Sporormia fimetaria CBS 119925</name>
    <dbReference type="NCBI Taxonomy" id="1340428"/>
    <lineage>
        <taxon>Eukaryota</taxon>
        <taxon>Fungi</taxon>
        <taxon>Dikarya</taxon>
        <taxon>Ascomycota</taxon>
        <taxon>Pezizomycotina</taxon>
        <taxon>Dothideomycetes</taxon>
        <taxon>Pleosporomycetidae</taxon>
        <taxon>Pleosporales</taxon>
        <taxon>Sporormiaceae</taxon>
        <taxon>Sporormia</taxon>
    </lineage>
</organism>
<protein>
    <submittedName>
        <fullName evidence="4">Ankyrin</fullName>
    </submittedName>
</protein>
<keyword evidence="2 3" id="KW-0040">ANK repeat</keyword>
<dbReference type="PROSITE" id="PS50297">
    <property type="entry name" value="ANK_REP_REGION"/>
    <property type="match status" value="1"/>
</dbReference>
<reference evidence="4" key="1">
    <citation type="journal article" date="2020" name="Stud. Mycol.">
        <title>101 Dothideomycetes genomes: a test case for predicting lifestyles and emergence of pathogens.</title>
        <authorList>
            <person name="Haridas S."/>
            <person name="Albert R."/>
            <person name="Binder M."/>
            <person name="Bloem J."/>
            <person name="Labutti K."/>
            <person name="Salamov A."/>
            <person name="Andreopoulos B."/>
            <person name="Baker S."/>
            <person name="Barry K."/>
            <person name="Bills G."/>
            <person name="Bluhm B."/>
            <person name="Cannon C."/>
            <person name="Castanera R."/>
            <person name="Culley D."/>
            <person name="Daum C."/>
            <person name="Ezra D."/>
            <person name="Gonzalez J."/>
            <person name="Henrissat B."/>
            <person name="Kuo A."/>
            <person name="Liang C."/>
            <person name="Lipzen A."/>
            <person name="Lutzoni F."/>
            <person name="Magnuson J."/>
            <person name="Mondo S."/>
            <person name="Nolan M."/>
            <person name="Ohm R."/>
            <person name="Pangilinan J."/>
            <person name="Park H.-J."/>
            <person name="Ramirez L."/>
            <person name="Alfaro M."/>
            <person name="Sun H."/>
            <person name="Tritt A."/>
            <person name="Yoshinaga Y."/>
            <person name="Zwiers L.-H."/>
            <person name="Turgeon B."/>
            <person name="Goodwin S."/>
            <person name="Spatafora J."/>
            <person name="Crous P."/>
            <person name="Grigoriev I."/>
        </authorList>
    </citation>
    <scope>NUCLEOTIDE SEQUENCE</scope>
    <source>
        <strain evidence="4">CBS 119925</strain>
    </source>
</reference>
<dbReference type="InterPro" id="IPR036770">
    <property type="entry name" value="Ankyrin_rpt-contain_sf"/>
</dbReference>
<dbReference type="Pfam" id="PF12796">
    <property type="entry name" value="Ank_2"/>
    <property type="match status" value="1"/>
</dbReference>
<dbReference type="Gene3D" id="1.25.40.20">
    <property type="entry name" value="Ankyrin repeat-containing domain"/>
    <property type="match status" value="1"/>
</dbReference>
<evidence type="ECO:0000313" key="5">
    <source>
        <dbReference type="Proteomes" id="UP000799440"/>
    </source>
</evidence>
<dbReference type="Proteomes" id="UP000799440">
    <property type="component" value="Unassembled WGS sequence"/>
</dbReference>
<proteinExistence type="predicted"/>
<evidence type="ECO:0000256" key="3">
    <source>
        <dbReference type="PROSITE-ProRule" id="PRU00023"/>
    </source>
</evidence>
<feature type="repeat" description="ANK" evidence="3">
    <location>
        <begin position="68"/>
        <end position="100"/>
    </location>
</feature>
<gene>
    <name evidence="4" type="ORF">M011DRAFT_78131</name>
</gene>
<dbReference type="PROSITE" id="PS50088">
    <property type="entry name" value="ANK_REPEAT"/>
    <property type="match status" value="1"/>
</dbReference>
<accession>A0A6A6VAM2</accession>
<name>A0A6A6VAM2_9PLEO</name>
<evidence type="ECO:0000313" key="4">
    <source>
        <dbReference type="EMBL" id="KAF2746754.1"/>
    </source>
</evidence>
<dbReference type="PANTHER" id="PTHR24198:SF165">
    <property type="entry name" value="ANKYRIN REPEAT-CONTAINING PROTEIN-RELATED"/>
    <property type="match status" value="1"/>
</dbReference>
<dbReference type="InterPro" id="IPR002110">
    <property type="entry name" value="Ankyrin_rpt"/>
</dbReference>
<dbReference type="PANTHER" id="PTHR24198">
    <property type="entry name" value="ANKYRIN REPEAT AND PROTEIN KINASE DOMAIN-CONTAINING PROTEIN"/>
    <property type="match status" value="1"/>
</dbReference>
<dbReference type="AlphaFoldDB" id="A0A6A6VAM2"/>
<evidence type="ECO:0000256" key="2">
    <source>
        <dbReference type="ARBA" id="ARBA00023043"/>
    </source>
</evidence>
<dbReference type="PRINTS" id="PR01415">
    <property type="entry name" value="ANKYRIN"/>
</dbReference>
<keyword evidence="1" id="KW-0677">Repeat</keyword>
<sequence>MIEAIKSRIPRDVRHQIKAGKSVLACDEAGWNSLHLAVKVGSKRILMELLKAPEVKQNATRLNDGDQHGETPLHLAARLGRAELLLELLHAGANVDALDDYGRPPLERAITGNRDNVVEILLRYKADERLLEHEGKVDPAIKSRLSQMKRVKHMMKRH</sequence>
<evidence type="ECO:0000256" key="1">
    <source>
        <dbReference type="ARBA" id="ARBA00022737"/>
    </source>
</evidence>
<keyword evidence="5" id="KW-1185">Reference proteome</keyword>
<dbReference type="SMART" id="SM00248">
    <property type="entry name" value="ANK"/>
    <property type="match status" value="3"/>
</dbReference>
<dbReference type="SUPFAM" id="SSF48403">
    <property type="entry name" value="Ankyrin repeat"/>
    <property type="match status" value="1"/>
</dbReference>
<dbReference type="EMBL" id="MU006576">
    <property type="protein sequence ID" value="KAF2746754.1"/>
    <property type="molecule type" value="Genomic_DNA"/>
</dbReference>
<dbReference type="OrthoDB" id="3547123at2759"/>